<evidence type="ECO:0000313" key="1">
    <source>
        <dbReference type="EMBL" id="CAD2078099.1"/>
    </source>
</evidence>
<dbReference type="Gene3D" id="3.20.20.140">
    <property type="entry name" value="Metal-dependent hydrolases"/>
    <property type="match status" value="1"/>
</dbReference>
<dbReference type="AlphaFoldDB" id="A0A6V7RL66"/>
<comment type="caution">
    <text evidence="1">The sequence shown here is derived from an EMBL/GenBank/DDBJ whole genome shotgun (WGS) entry which is preliminary data.</text>
</comment>
<dbReference type="GO" id="GO:0006508">
    <property type="term" value="P:proteolysis"/>
    <property type="evidence" value="ECO:0007669"/>
    <property type="project" value="InterPro"/>
</dbReference>
<reference evidence="1 2" key="1">
    <citation type="submission" date="2020-07" db="EMBL/GenBank/DDBJ databases">
        <authorList>
            <person name="Criscuolo A."/>
        </authorList>
    </citation>
    <scope>NUCLEOTIDE SEQUENCE [LARGE SCALE GENOMIC DNA]</scope>
    <source>
        <strain evidence="2">CIP 111030</strain>
    </source>
</reference>
<gene>
    <name evidence="1" type="ORF">JEOSCH030_01453</name>
</gene>
<accession>A0A6V7RL66</accession>
<dbReference type="InterPro" id="IPR032466">
    <property type="entry name" value="Metal_Hydrolase"/>
</dbReference>
<name>A0A6V7RL66_9BACL</name>
<organism evidence="1 2">
    <name type="scientific">Phocicoccus schoeneichii</name>
    <dbReference type="NCBI Taxonomy" id="1812261"/>
    <lineage>
        <taxon>Bacteria</taxon>
        <taxon>Bacillati</taxon>
        <taxon>Bacillota</taxon>
        <taxon>Bacilli</taxon>
        <taxon>Bacillales</taxon>
        <taxon>Salinicoccaceae</taxon>
        <taxon>Phocicoccus</taxon>
    </lineage>
</organism>
<dbReference type="InterPro" id="IPR008257">
    <property type="entry name" value="Pept_M19"/>
</dbReference>
<dbReference type="CDD" id="cd01301">
    <property type="entry name" value="rDP_like"/>
    <property type="match status" value="1"/>
</dbReference>
<dbReference type="Proteomes" id="UP000521032">
    <property type="component" value="Unassembled WGS sequence"/>
</dbReference>
<proteinExistence type="predicted"/>
<dbReference type="GO" id="GO:0070573">
    <property type="term" value="F:metallodipeptidase activity"/>
    <property type="evidence" value="ECO:0007669"/>
    <property type="project" value="InterPro"/>
</dbReference>
<protein>
    <submittedName>
        <fullName evidence="1">Membrane dipeptidase (Peptidase family M19)</fullName>
    </submittedName>
</protein>
<dbReference type="Pfam" id="PF01244">
    <property type="entry name" value="Peptidase_M19"/>
    <property type="match status" value="1"/>
</dbReference>
<sequence length="313" mass="35566">MYIIDTHCDALLKLQADFRNTYLYKDRSLDYLNSPELDTNMNRRIEGKVKVQFYAIFISPLLPDNEKWQHALEQIDRFHKDILTQKHMVHIKNLKEINNLKENEYGAVLTLEGSDAFGNDLVKLRTLFRLGVLSLGLVWNNGNLVGDGVGESRNAGLSEFGKSVIEECNAHDVLIDVSHLNEAGVKDVIKYADKVIATHSNARAIMDHPRNLYDEQIKSIIDKGGMVNIVFCPPFITEGTATYDDLFKHIDHLVKLGAENHIGLGSDFDGITEYVDGLQHAGHYQTFVNALIERYGEAFTKRLTHDNFLERFC</sequence>
<dbReference type="PANTHER" id="PTHR10443">
    <property type="entry name" value="MICROSOMAL DIPEPTIDASE"/>
    <property type="match status" value="1"/>
</dbReference>
<dbReference type="RefSeq" id="WP_186088237.1">
    <property type="nucleotide sequence ID" value="NZ_BMDB01000001.1"/>
</dbReference>
<keyword evidence="2" id="KW-1185">Reference proteome</keyword>
<dbReference type="SUPFAM" id="SSF51556">
    <property type="entry name" value="Metallo-dependent hydrolases"/>
    <property type="match status" value="1"/>
</dbReference>
<dbReference type="PROSITE" id="PS51365">
    <property type="entry name" value="RENAL_DIPEPTIDASE_2"/>
    <property type="match status" value="1"/>
</dbReference>
<dbReference type="EMBL" id="CAJEWE010000010">
    <property type="protein sequence ID" value="CAD2078099.1"/>
    <property type="molecule type" value="Genomic_DNA"/>
</dbReference>
<dbReference type="PANTHER" id="PTHR10443:SF12">
    <property type="entry name" value="DIPEPTIDASE"/>
    <property type="match status" value="1"/>
</dbReference>
<evidence type="ECO:0000313" key="2">
    <source>
        <dbReference type="Proteomes" id="UP000521032"/>
    </source>
</evidence>